<dbReference type="EMBL" id="CM007387">
    <property type="protein sequence ID" value="ONK63486.1"/>
    <property type="molecule type" value="Genomic_DNA"/>
</dbReference>
<evidence type="ECO:0000313" key="2">
    <source>
        <dbReference type="Proteomes" id="UP000243459"/>
    </source>
</evidence>
<name>A0A5P1EC83_ASPOF</name>
<dbReference type="Gramene" id="ONK63486">
    <property type="protein sequence ID" value="ONK63486"/>
    <property type="gene ID" value="A4U43_C07F15650"/>
</dbReference>
<sequence length="135" mass="14705">MYITSSSTDASSSAALSPSTDIALKSRVRSTARAGSIDLWLAWHDIHIAYFLDMIVMNDMLILARQQCFSLPILHPSKSLRATTDNSQIAPVVVVVATSFEVLVGEVTEITTTATTTDMALLFIRVRSDVNPVAY</sequence>
<dbReference type="Proteomes" id="UP000243459">
    <property type="component" value="Chromosome 7"/>
</dbReference>
<gene>
    <name evidence="1" type="ORF">A4U43_C07F15650</name>
</gene>
<keyword evidence="2" id="KW-1185">Reference proteome</keyword>
<organism evidence="1 2">
    <name type="scientific">Asparagus officinalis</name>
    <name type="common">Garden asparagus</name>
    <dbReference type="NCBI Taxonomy" id="4686"/>
    <lineage>
        <taxon>Eukaryota</taxon>
        <taxon>Viridiplantae</taxon>
        <taxon>Streptophyta</taxon>
        <taxon>Embryophyta</taxon>
        <taxon>Tracheophyta</taxon>
        <taxon>Spermatophyta</taxon>
        <taxon>Magnoliopsida</taxon>
        <taxon>Liliopsida</taxon>
        <taxon>Asparagales</taxon>
        <taxon>Asparagaceae</taxon>
        <taxon>Asparagoideae</taxon>
        <taxon>Asparagus</taxon>
    </lineage>
</organism>
<evidence type="ECO:0000313" key="1">
    <source>
        <dbReference type="EMBL" id="ONK63486.1"/>
    </source>
</evidence>
<accession>A0A5P1EC83</accession>
<proteinExistence type="predicted"/>
<protein>
    <submittedName>
        <fullName evidence="1">Uncharacterized protein</fullName>
    </submittedName>
</protein>
<reference evidence="2" key="1">
    <citation type="journal article" date="2017" name="Nat. Commun.">
        <title>The asparagus genome sheds light on the origin and evolution of a young Y chromosome.</title>
        <authorList>
            <person name="Harkess A."/>
            <person name="Zhou J."/>
            <person name="Xu C."/>
            <person name="Bowers J.E."/>
            <person name="Van der Hulst R."/>
            <person name="Ayyampalayam S."/>
            <person name="Mercati F."/>
            <person name="Riccardi P."/>
            <person name="McKain M.R."/>
            <person name="Kakrana A."/>
            <person name="Tang H."/>
            <person name="Ray J."/>
            <person name="Groenendijk J."/>
            <person name="Arikit S."/>
            <person name="Mathioni S.M."/>
            <person name="Nakano M."/>
            <person name="Shan H."/>
            <person name="Telgmann-Rauber A."/>
            <person name="Kanno A."/>
            <person name="Yue Z."/>
            <person name="Chen H."/>
            <person name="Li W."/>
            <person name="Chen Y."/>
            <person name="Xu X."/>
            <person name="Zhang Y."/>
            <person name="Luo S."/>
            <person name="Chen H."/>
            <person name="Gao J."/>
            <person name="Mao Z."/>
            <person name="Pires J.C."/>
            <person name="Luo M."/>
            <person name="Kudrna D."/>
            <person name="Wing R.A."/>
            <person name="Meyers B.C."/>
            <person name="Yi K."/>
            <person name="Kong H."/>
            <person name="Lavrijsen P."/>
            <person name="Sunseri F."/>
            <person name="Falavigna A."/>
            <person name="Ye Y."/>
            <person name="Leebens-Mack J.H."/>
            <person name="Chen G."/>
        </authorList>
    </citation>
    <scope>NUCLEOTIDE SEQUENCE [LARGE SCALE GENOMIC DNA]</scope>
    <source>
        <strain evidence="2">cv. DH0086</strain>
    </source>
</reference>
<dbReference type="AlphaFoldDB" id="A0A5P1EC83"/>